<name>A0ABN5YMB7_9MYCO</name>
<sequence>MTDSTYNSIRRMRRLAAIGAGVAMALGALAVMVGTQPVRVDPRDAIPSVAAGFTLSVPRLGSQGVRDAAVATEYSIAIS</sequence>
<reference evidence="1 2" key="1">
    <citation type="journal article" date="2019" name="Emerg. Microbes Infect.">
        <title>Comprehensive subspecies identification of 175 nontuberculous mycobacteria species based on 7547 genomic profiles.</title>
        <authorList>
            <person name="Matsumoto Y."/>
            <person name="Kinjo T."/>
            <person name="Motooka D."/>
            <person name="Nabeya D."/>
            <person name="Jung N."/>
            <person name="Uechi K."/>
            <person name="Horii T."/>
            <person name="Iida T."/>
            <person name="Fujita J."/>
            <person name="Nakamura S."/>
        </authorList>
    </citation>
    <scope>NUCLEOTIDE SEQUENCE [LARGE SCALE GENOMIC DNA]</scope>
    <source>
        <strain evidence="1 2">JCM 15296</strain>
    </source>
</reference>
<accession>A0ABN5YMB7</accession>
<organism evidence="1 2">
    <name type="scientific">Mycolicibacterium aubagnense</name>
    <dbReference type="NCBI Taxonomy" id="319707"/>
    <lineage>
        <taxon>Bacteria</taxon>
        <taxon>Bacillati</taxon>
        <taxon>Actinomycetota</taxon>
        <taxon>Actinomycetes</taxon>
        <taxon>Mycobacteriales</taxon>
        <taxon>Mycobacteriaceae</taxon>
        <taxon>Mycolicibacterium</taxon>
    </lineage>
</organism>
<evidence type="ECO:0000313" key="2">
    <source>
        <dbReference type="Proteomes" id="UP000465609"/>
    </source>
</evidence>
<dbReference type="Proteomes" id="UP000465609">
    <property type="component" value="Chromosome"/>
</dbReference>
<protein>
    <recommendedName>
        <fullName evidence="3">Serine protease</fullName>
    </recommendedName>
</protein>
<dbReference type="EMBL" id="AP022577">
    <property type="protein sequence ID" value="BBX82910.1"/>
    <property type="molecule type" value="Genomic_DNA"/>
</dbReference>
<evidence type="ECO:0000313" key="1">
    <source>
        <dbReference type="EMBL" id="BBX82910.1"/>
    </source>
</evidence>
<keyword evidence="2" id="KW-1185">Reference proteome</keyword>
<evidence type="ECO:0008006" key="3">
    <source>
        <dbReference type="Google" id="ProtNLM"/>
    </source>
</evidence>
<gene>
    <name evidence="1" type="ORF">MAUB_07830</name>
</gene>
<proteinExistence type="predicted"/>